<dbReference type="GeneID" id="73330405"/>
<dbReference type="AlphaFoldDB" id="A0AA37PBZ9"/>
<proteinExistence type="predicted"/>
<comment type="caution">
    <text evidence="1">The sequence shown here is derived from an EMBL/GenBank/DDBJ whole genome shotgun (WGS) entry which is preliminary data.</text>
</comment>
<reference evidence="1 2" key="1">
    <citation type="submission" date="2022-03" db="EMBL/GenBank/DDBJ databases">
        <title>Genome data of Colletotrichum spp.</title>
        <authorList>
            <person name="Utami Y.D."/>
            <person name="Hiruma K."/>
        </authorList>
    </citation>
    <scope>NUCLEOTIDE SEQUENCE [LARGE SCALE GENOMIC DNA]</scope>
    <source>
        <strain evidence="1 2">MAFF 239500</strain>
    </source>
</reference>
<organism evidence="1 2">
    <name type="scientific">Colletotrichum spaethianum</name>
    <dbReference type="NCBI Taxonomy" id="700344"/>
    <lineage>
        <taxon>Eukaryota</taxon>
        <taxon>Fungi</taxon>
        <taxon>Dikarya</taxon>
        <taxon>Ascomycota</taxon>
        <taxon>Pezizomycotina</taxon>
        <taxon>Sordariomycetes</taxon>
        <taxon>Hypocreomycetidae</taxon>
        <taxon>Glomerellales</taxon>
        <taxon>Glomerellaceae</taxon>
        <taxon>Colletotrichum</taxon>
        <taxon>Colletotrichum spaethianum species complex</taxon>
    </lineage>
</organism>
<evidence type="ECO:0000313" key="2">
    <source>
        <dbReference type="Proteomes" id="UP001055115"/>
    </source>
</evidence>
<gene>
    <name evidence="1" type="ORF">ColSpa_09603</name>
</gene>
<dbReference type="Proteomes" id="UP001055115">
    <property type="component" value="Unassembled WGS sequence"/>
</dbReference>
<dbReference type="EMBL" id="BQXU01000029">
    <property type="protein sequence ID" value="GKT49422.1"/>
    <property type="molecule type" value="Genomic_DNA"/>
</dbReference>
<name>A0AA37PBZ9_9PEZI</name>
<accession>A0AA37PBZ9</accession>
<dbReference type="RefSeq" id="XP_049131772.1">
    <property type="nucleotide sequence ID" value="XM_049275815.1"/>
</dbReference>
<sequence>MLRDWCKNKHVTFESMTPDEMRLACHRAWNTKIEEWKRVKDPPLCLGWEDERDCASIVADPAALDKLDRPLLVVDLQ</sequence>
<evidence type="ECO:0000313" key="1">
    <source>
        <dbReference type="EMBL" id="GKT49422.1"/>
    </source>
</evidence>
<protein>
    <submittedName>
        <fullName evidence="1">Uncharacterized protein</fullName>
    </submittedName>
</protein>
<keyword evidence="2" id="KW-1185">Reference proteome</keyword>